<keyword evidence="2" id="KW-0269">Exonuclease</keyword>
<dbReference type="AlphaFoldDB" id="A0A6M8EIX8"/>
<dbReference type="Pfam" id="PF03372">
    <property type="entry name" value="Exo_endo_phos"/>
    <property type="match status" value="1"/>
</dbReference>
<dbReference type="RefSeq" id="WP_228720530.1">
    <property type="nucleotide sequence ID" value="NZ_CP042652.1"/>
</dbReference>
<dbReference type="GO" id="GO:0004527">
    <property type="term" value="F:exonuclease activity"/>
    <property type="evidence" value="ECO:0007669"/>
    <property type="project" value="UniProtKB-KW"/>
</dbReference>
<dbReference type="GO" id="GO:0006506">
    <property type="term" value="P:GPI anchor biosynthetic process"/>
    <property type="evidence" value="ECO:0007669"/>
    <property type="project" value="TreeGrafter"/>
</dbReference>
<dbReference type="InterPro" id="IPR051916">
    <property type="entry name" value="GPI-anchor_lipid_remodeler"/>
</dbReference>
<keyword evidence="2" id="KW-0255">Endonuclease</keyword>
<evidence type="ECO:0000259" key="1">
    <source>
        <dbReference type="Pfam" id="PF03372"/>
    </source>
</evidence>
<dbReference type="Gene3D" id="3.60.10.10">
    <property type="entry name" value="Endonuclease/exonuclease/phosphatase"/>
    <property type="match status" value="1"/>
</dbReference>
<keyword evidence="2" id="KW-0540">Nuclease</keyword>
<keyword evidence="3" id="KW-1185">Reference proteome</keyword>
<gene>
    <name evidence="2" type="ORF">AACT_0677</name>
</gene>
<dbReference type="KEGG" id="paco:AACT_0677"/>
<dbReference type="InterPro" id="IPR036691">
    <property type="entry name" value="Endo/exonu/phosph_ase_sf"/>
</dbReference>
<evidence type="ECO:0000313" key="2">
    <source>
        <dbReference type="EMBL" id="QKE27879.1"/>
    </source>
</evidence>
<name>A0A6M8EIX8_9BACT</name>
<evidence type="ECO:0000313" key="3">
    <source>
        <dbReference type="Proteomes" id="UP000503483"/>
    </source>
</evidence>
<accession>A0A6M8EIX8</accession>
<dbReference type="PANTHER" id="PTHR14859">
    <property type="entry name" value="CALCOFLUOR WHITE HYPERSENSITIVE PROTEIN PRECURSOR"/>
    <property type="match status" value="1"/>
</dbReference>
<dbReference type="EMBL" id="CP042652">
    <property type="protein sequence ID" value="QKE27879.1"/>
    <property type="molecule type" value="Genomic_DNA"/>
</dbReference>
<protein>
    <submittedName>
        <fullName evidence="2">Endonuclease/exonuclease/phosphatase</fullName>
    </submittedName>
</protein>
<keyword evidence="2" id="KW-0378">Hydrolase</keyword>
<dbReference type="GO" id="GO:0004519">
    <property type="term" value="F:endonuclease activity"/>
    <property type="evidence" value="ECO:0007669"/>
    <property type="project" value="UniProtKB-KW"/>
</dbReference>
<dbReference type="GO" id="GO:0016020">
    <property type="term" value="C:membrane"/>
    <property type="evidence" value="ECO:0007669"/>
    <property type="project" value="GOC"/>
</dbReference>
<sequence>MYFYTKMKMTIRIGTFNLYQFVEPPYSWYTKKERFTPLQWIEKTTWIKEQITNMNCDIIGFQEVFSKLALKELVGDLGFKYFKTVDNARISKNNDKIYISTTVAIASKYPIKNLKKVDIDFLALKKHYYEGFFKFAREPIKATICLEDEKELDVYVCHLKSNRDNEFEYIFTENSSMDEKIEKVSKALKENYSVSLKQRLCEASSLYSNIKRTKRPAVLLTDLNDKEFSLTIDALTNRKYHEEKRKNDRFLLLDAYHLHEKKVYNPHPEFKGVKRTPTSYFAGKGNVLDYIFVSNKFDKKAKDNIAEVTSYEVLDKHLQKNQNGSLLNSDHAQVVCEIKFR</sequence>
<dbReference type="PANTHER" id="PTHR14859:SF15">
    <property type="entry name" value="ENDONUCLEASE_EXONUCLEASE_PHOSPHATASE DOMAIN-CONTAINING PROTEIN"/>
    <property type="match status" value="1"/>
</dbReference>
<reference evidence="2 3" key="1">
    <citation type="submission" date="2019-08" db="EMBL/GenBank/DDBJ databases">
        <title>Complete genome sequence of Arcobacter acticola.</title>
        <authorList>
            <person name="Miller W."/>
        </authorList>
    </citation>
    <scope>NUCLEOTIDE SEQUENCE [LARGE SCALE GENOMIC DNA]</scope>
    <source>
        <strain evidence="2 3">KCTC 52212</strain>
    </source>
</reference>
<feature type="domain" description="Endonuclease/exonuclease/phosphatase" evidence="1">
    <location>
        <begin position="15"/>
        <end position="296"/>
    </location>
</feature>
<dbReference type="SUPFAM" id="SSF56219">
    <property type="entry name" value="DNase I-like"/>
    <property type="match status" value="1"/>
</dbReference>
<proteinExistence type="predicted"/>
<organism evidence="2 3">
    <name type="scientific">Arcobacter acticola</name>
    <dbReference type="NCBI Taxonomy" id="1849015"/>
    <lineage>
        <taxon>Bacteria</taxon>
        <taxon>Pseudomonadati</taxon>
        <taxon>Campylobacterota</taxon>
        <taxon>Epsilonproteobacteria</taxon>
        <taxon>Campylobacterales</taxon>
        <taxon>Arcobacteraceae</taxon>
        <taxon>Arcobacter</taxon>
    </lineage>
</organism>
<dbReference type="Proteomes" id="UP000503483">
    <property type="component" value="Chromosome"/>
</dbReference>
<dbReference type="InterPro" id="IPR005135">
    <property type="entry name" value="Endo/exonuclease/phosphatase"/>
</dbReference>